<dbReference type="Pfam" id="PF04962">
    <property type="entry name" value="KduI"/>
    <property type="match status" value="2"/>
</dbReference>
<comment type="caution">
    <text evidence="2">The sequence shown here is derived from an EMBL/GenBank/DDBJ whole genome shotgun (WGS) entry which is preliminary data.</text>
</comment>
<accession>A0ABP6TCZ7</accession>
<reference evidence="3" key="1">
    <citation type="journal article" date="2019" name="Int. J. Syst. Evol. Microbiol.">
        <title>The Global Catalogue of Microorganisms (GCM) 10K type strain sequencing project: providing services to taxonomists for standard genome sequencing and annotation.</title>
        <authorList>
            <consortium name="The Broad Institute Genomics Platform"/>
            <consortium name="The Broad Institute Genome Sequencing Center for Infectious Disease"/>
            <person name="Wu L."/>
            <person name="Ma J."/>
        </authorList>
    </citation>
    <scope>NUCLEOTIDE SEQUENCE [LARGE SCALE GENOMIC DNA]</scope>
    <source>
        <strain evidence="3">JCM 9458</strain>
    </source>
</reference>
<evidence type="ECO:0000313" key="3">
    <source>
        <dbReference type="Proteomes" id="UP001501676"/>
    </source>
</evidence>
<dbReference type="GO" id="GO:0016853">
    <property type="term" value="F:isomerase activity"/>
    <property type="evidence" value="ECO:0007669"/>
    <property type="project" value="UniProtKB-KW"/>
</dbReference>
<dbReference type="Gene3D" id="2.60.120.10">
    <property type="entry name" value="Jelly Rolls"/>
    <property type="match status" value="3"/>
</dbReference>
<dbReference type="RefSeq" id="WP_345733558.1">
    <property type="nucleotide sequence ID" value="NZ_BAAAYN010000075.1"/>
</dbReference>
<dbReference type="EMBL" id="BAAAYN010000075">
    <property type="protein sequence ID" value="GAA3397994.1"/>
    <property type="molecule type" value="Genomic_DNA"/>
</dbReference>
<protein>
    <submittedName>
        <fullName evidence="2">5-deoxy-glucuronate isomerase</fullName>
    </submittedName>
</protein>
<dbReference type="InterPro" id="IPR011051">
    <property type="entry name" value="RmlC_Cupin_sf"/>
</dbReference>
<keyword evidence="1 2" id="KW-0413">Isomerase</keyword>
<dbReference type="PANTHER" id="PTHR39193">
    <property type="entry name" value="5-DEOXY-GLUCURONATE ISOMERASE"/>
    <property type="match status" value="1"/>
</dbReference>
<dbReference type="InterPro" id="IPR021120">
    <property type="entry name" value="KduI/IolB_isomerase"/>
</dbReference>
<evidence type="ECO:0000313" key="2">
    <source>
        <dbReference type="EMBL" id="GAA3397994.1"/>
    </source>
</evidence>
<dbReference type="InterPro" id="IPR014710">
    <property type="entry name" value="RmlC-like_jellyroll"/>
</dbReference>
<sequence length="313" mass="32853">MSTWFRPAGLASADGFDVVVTPENAGWGYSSLRVLTLPPGTSRTIATGPEEMLVVPLEGGLAVTVGDESFRLSGRESVFAGPTDFAYLPVGTSAVLSADALPRAAADGAAADGAAASGAAPAGGVGAVRVALCGARTDRVLPFRYGPAEDVPVELRGAGSASRLVRNFGTVDAFETGALIACEVLTPAGNWSSYPAHKHDEATPTESELEEIYYFEIGSGPAGEPGFGYHRTSSSDRGEIDVLAEVRDRDVALVPYGWHGPCIAAPGFDMYYLNVMAGPGAERAWLISDHPDHAWVRGTWTDQTIDPRLEGRR</sequence>
<evidence type="ECO:0000256" key="1">
    <source>
        <dbReference type="ARBA" id="ARBA00023235"/>
    </source>
</evidence>
<dbReference type="PIRSF" id="PIRSF036628">
    <property type="entry name" value="IolB"/>
    <property type="match status" value="1"/>
</dbReference>
<dbReference type="PANTHER" id="PTHR39193:SF1">
    <property type="entry name" value="5-DEOXY-GLUCURONATE ISOMERASE"/>
    <property type="match status" value="1"/>
</dbReference>
<name>A0ABP6TCZ7_9ACTN</name>
<dbReference type="InterPro" id="IPR024203">
    <property type="entry name" value="Deoxy-glucuronate_isom_IolB"/>
</dbReference>
<keyword evidence="3" id="KW-1185">Reference proteome</keyword>
<dbReference type="SUPFAM" id="SSF51182">
    <property type="entry name" value="RmlC-like cupins"/>
    <property type="match status" value="1"/>
</dbReference>
<dbReference type="Proteomes" id="UP001501676">
    <property type="component" value="Unassembled WGS sequence"/>
</dbReference>
<organism evidence="2 3">
    <name type="scientific">Cryptosporangium minutisporangium</name>
    <dbReference type="NCBI Taxonomy" id="113569"/>
    <lineage>
        <taxon>Bacteria</taxon>
        <taxon>Bacillati</taxon>
        <taxon>Actinomycetota</taxon>
        <taxon>Actinomycetes</taxon>
        <taxon>Cryptosporangiales</taxon>
        <taxon>Cryptosporangiaceae</taxon>
        <taxon>Cryptosporangium</taxon>
    </lineage>
</organism>
<gene>
    <name evidence="2" type="primary">iolB</name>
    <name evidence="2" type="ORF">GCM10020369_80040</name>
</gene>
<proteinExistence type="predicted"/>